<sequence>MSKPIDAVAVENISKILGEYTTGPKITKMFSLLGFFDYDLQRQTDNQWFKASTKWRRLDETIRHECNASHNSRPFFRAIQYIARPQDFISKPEEWGRLRYEINECLIFYGYCLDDSGRIASAKTATTFSEAQLRLKTLSARLTELNVHPLVMKFCNEQFLQGDYFHAIFEASKGVVNRIQQLSGIQKDGNSLVSTVFSDKQPILVIKGNMLATETDRDIYSGLRNLLRTVIFLYRNPKAHTPKIYDPSSVDDAVQAFVIMSAAQTMLDSVVNVRDFL</sequence>
<gene>
    <name evidence="2" type="ORF">FD51_GL001109</name>
</gene>
<organism evidence="2 3">
    <name type="scientific">Lacticaseibacillus zeae DSM 20178 = KCTC 3804</name>
    <dbReference type="NCBI Taxonomy" id="1423816"/>
    <lineage>
        <taxon>Bacteria</taxon>
        <taxon>Bacillati</taxon>
        <taxon>Bacillota</taxon>
        <taxon>Bacilli</taxon>
        <taxon>Lactobacillales</taxon>
        <taxon>Lactobacillaceae</taxon>
        <taxon>Lacticaseibacillus</taxon>
    </lineage>
</organism>
<name>A0A0R1EV35_LACZE</name>
<dbReference type="AlphaFoldDB" id="A0A0R1EV35"/>
<feature type="domain" description="Conserved hypothetical protein CHP02391" evidence="1">
    <location>
        <begin position="146"/>
        <end position="263"/>
    </location>
</feature>
<dbReference type="InterPro" id="IPR012654">
    <property type="entry name" value="CHP02391"/>
</dbReference>
<evidence type="ECO:0000313" key="3">
    <source>
        <dbReference type="Proteomes" id="UP000051984"/>
    </source>
</evidence>
<reference evidence="2 3" key="1">
    <citation type="journal article" date="2015" name="Genome Announc.">
        <title>Expanding the biotechnology potential of lactobacilli through comparative genomics of 213 strains and associated genera.</title>
        <authorList>
            <person name="Sun Z."/>
            <person name="Harris H.M."/>
            <person name="McCann A."/>
            <person name="Guo C."/>
            <person name="Argimon S."/>
            <person name="Zhang W."/>
            <person name="Yang X."/>
            <person name="Jeffery I.B."/>
            <person name="Cooney J.C."/>
            <person name="Kagawa T.F."/>
            <person name="Liu W."/>
            <person name="Song Y."/>
            <person name="Salvetti E."/>
            <person name="Wrobel A."/>
            <person name="Rasinkangas P."/>
            <person name="Parkhill J."/>
            <person name="Rea M.C."/>
            <person name="O'Sullivan O."/>
            <person name="Ritari J."/>
            <person name="Douillard F.P."/>
            <person name="Paul Ross R."/>
            <person name="Yang R."/>
            <person name="Briner A.E."/>
            <person name="Felis G.E."/>
            <person name="de Vos W.M."/>
            <person name="Barrangou R."/>
            <person name="Klaenhammer T.R."/>
            <person name="Caufield P.W."/>
            <person name="Cui Y."/>
            <person name="Zhang H."/>
            <person name="O'Toole P.W."/>
        </authorList>
    </citation>
    <scope>NUCLEOTIDE SEQUENCE [LARGE SCALE GENOMIC DNA]</scope>
    <source>
        <strain evidence="2 3">DSM 20178</strain>
    </source>
</reference>
<dbReference type="EMBL" id="AZCT01000017">
    <property type="protein sequence ID" value="KRK11537.1"/>
    <property type="molecule type" value="Genomic_DNA"/>
</dbReference>
<evidence type="ECO:0000313" key="2">
    <source>
        <dbReference type="EMBL" id="KRK11537.1"/>
    </source>
</evidence>
<accession>A0A0R1EV35</accession>
<comment type="caution">
    <text evidence="2">The sequence shown here is derived from an EMBL/GenBank/DDBJ whole genome shotgun (WGS) entry which is preliminary data.</text>
</comment>
<evidence type="ECO:0000259" key="1">
    <source>
        <dbReference type="Pfam" id="PF09509"/>
    </source>
</evidence>
<dbReference type="Pfam" id="PF09509">
    <property type="entry name" value="Hypoth_Ymh"/>
    <property type="match status" value="1"/>
</dbReference>
<proteinExistence type="predicted"/>
<dbReference type="NCBIfam" id="TIGR02391">
    <property type="entry name" value="hypoth_ymh"/>
    <property type="match status" value="1"/>
</dbReference>
<dbReference type="Proteomes" id="UP000051984">
    <property type="component" value="Unassembled WGS sequence"/>
</dbReference>
<dbReference type="PATRIC" id="fig|1423816.3.peg.1149"/>
<protein>
    <recommendedName>
        <fullName evidence="1">Conserved hypothetical protein CHP02391 domain-containing protein</fullName>
    </recommendedName>
</protein>
<dbReference type="RefSeq" id="WP_003572188.1">
    <property type="nucleotide sequence ID" value="NZ_AZCT01000017.1"/>
</dbReference>